<evidence type="ECO:0000313" key="2">
    <source>
        <dbReference type="EMBL" id="CAA9465428.1"/>
    </source>
</evidence>
<proteinExistence type="predicted"/>
<feature type="compositionally biased region" description="Basic and acidic residues" evidence="1">
    <location>
        <begin position="81"/>
        <end position="99"/>
    </location>
</feature>
<feature type="compositionally biased region" description="Basic and acidic residues" evidence="1">
    <location>
        <begin position="162"/>
        <end position="212"/>
    </location>
</feature>
<feature type="compositionally biased region" description="Basic and acidic residues" evidence="1">
    <location>
        <begin position="121"/>
        <end position="141"/>
    </location>
</feature>
<sequence>AGDPEPRHRRGRRENRPRHRRRRRRRGRPREEGVPEVARRRARRPLPPPAPPRRRFGGREGEPGPTRIQRYRQTHKRRPRRDGDGGRHLPLLRRDAREAARRHHPGLGGRGHDVPGTARRGRPDRAVELPAHHRELEDGPGPRRRQHGGAQARRAYAANGARVREDREGSRHTRGRGERPGRPRQRGGAEARRARRRGEGRVHGLDGGGARDHGRRLRHHQARHPGARRQISQRRLRRRRPRKGRGIRPDGRIRQRGSGLLRPLPHPRAKRRLRRVPGSDEAGRGGAARRRPARRGHGDGAAHKRRPPRAGRFVRAGGGPRGDPGPLPRRRRLLVPADRAGAGLQRRQGGPGGDLRPRGSRDPVRGRGRRRPPGERHALRPLRLRLDGERRQGPARRPPRRDGRPLHKLQHLRPGRHPVRGLQAVRRRPGARPPRPRPLHRGKERLHLDGGEL</sequence>
<feature type="compositionally biased region" description="Basic and acidic residues" evidence="1">
    <location>
        <begin position="355"/>
        <end position="365"/>
    </location>
</feature>
<feature type="compositionally biased region" description="Basic residues" evidence="1">
    <location>
        <begin position="213"/>
        <end position="246"/>
    </location>
</feature>
<name>A0A6J4R9X5_9ACTN</name>
<dbReference type="EMBL" id="CADCVH010000094">
    <property type="protein sequence ID" value="CAA9465428.1"/>
    <property type="molecule type" value="Genomic_DNA"/>
</dbReference>
<feature type="compositionally biased region" description="Basic residues" evidence="1">
    <location>
        <begin position="69"/>
        <end position="80"/>
    </location>
</feature>
<evidence type="ECO:0000256" key="1">
    <source>
        <dbReference type="SAM" id="MobiDB-lite"/>
    </source>
</evidence>
<feature type="compositionally biased region" description="Basic residues" evidence="1">
    <location>
        <begin position="7"/>
        <end position="28"/>
    </location>
</feature>
<protein>
    <submittedName>
        <fullName evidence="2">Aldehyde dehydrogenase in hypothetical Actinobacterial gene cluster</fullName>
    </submittedName>
</protein>
<feature type="compositionally biased region" description="Low complexity" evidence="1">
    <location>
        <begin position="334"/>
        <end position="348"/>
    </location>
</feature>
<feature type="non-terminal residue" evidence="2">
    <location>
        <position position="453"/>
    </location>
</feature>
<feature type="compositionally biased region" description="Low complexity" evidence="1">
    <location>
        <begin position="148"/>
        <end position="161"/>
    </location>
</feature>
<feature type="compositionally biased region" description="Basic and acidic residues" evidence="1">
    <location>
        <begin position="372"/>
        <end position="392"/>
    </location>
</feature>
<feature type="region of interest" description="Disordered" evidence="1">
    <location>
        <begin position="1"/>
        <end position="453"/>
    </location>
</feature>
<feature type="compositionally biased region" description="Basic residues" evidence="1">
    <location>
        <begin position="406"/>
        <end position="444"/>
    </location>
</feature>
<organism evidence="2">
    <name type="scientific">uncultured Rubrobacteraceae bacterium</name>
    <dbReference type="NCBI Taxonomy" id="349277"/>
    <lineage>
        <taxon>Bacteria</taxon>
        <taxon>Bacillati</taxon>
        <taxon>Actinomycetota</taxon>
        <taxon>Rubrobacteria</taxon>
        <taxon>Rubrobacterales</taxon>
        <taxon>Rubrobacteraceae</taxon>
        <taxon>environmental samples</taxon>
    </lineage>
</organism>
<feature type="compositionally biased region" description="Basic and acidic residues" evidence="1">
    <location>
        <begin position="29"/>
        <end position="39"/>
    </location>
</feature>
<gene>
    <name evidence="2" type="ORF">AVDCRST_MAG02-3588</name>
</gene>
<reference evidence="2" key="1">
    <citation type="submission" date="2020-02" db="EMBL/GenBank/DDBJ databases">
        <authorList>
            <person name="Meier V. D."/>
        </authorList>
    </citation>
    <scope>NUCLEOTIDE SEQUENCE</scope>
    <source>
        <strain evidence="2">AVDCRST_MAG02</strain>
    </source>
</reference>
<feature type="compositionally biased region" description="Basic residues" evidence="1">
    <location>
        <begin position="265"/>
        <end position="275"/>
    </location>
</feature>
<dbReference type="AlphaFoldDB" id="A0A6J4R9X5"/>
<accession>A0A6J4R9X5</accession>
<feature type="non-terminal residue" evidence="2">
    <location>
        <position position="1"/>
    </location>
</feature>